<evidence type="ECO:0000256" key="4">
    <source>
        <dbReference type="ARBA" id="ARBA00023163"/>
    </source>
</evidence>
<dbReference type="FunFam" id="1.10.10.10:FF:000001">
    <property type="entry name" value="LysR family transcriptional regulator"/>
    <property type="match status" value="1"/>
</dbReference>
<keyword evidence="3" id="KW-0238">DNA-binding</keyword>
<dbReference type="GO" id="GO:0005829">
    <property type="term" value="C:cytosol"/>
    <property type="evidence" value="ECO:0007669"/>
    <property type="project" value="TreeGrafter"/>
</dbReference>
<dbReference type="Pfam" id="PF03466">
    <property type="entry name" value="LysR_substrate"/>
    <property type="match status" value="1"/>
</dbReference>
<dbReference type="SUPFAM" id="SSF46785">
    <property type="entry name" value="Winged helix' DNA-binding domain"/>
    <property type="match status" value="1"/>
</dbReference>
<gene>
    <name evidence="6" type="primary">catM</name>
    <name evidence="6" type="ORF">ERS852572_00119</name>
</gene>
<comment type="similarity">
    <text evidence="1">Belongs to the LysR transcriptional regulatory family.</text>
</comment>
<accession>A0A173R178</accession>
<dbReference type="PaxDb" id="166486-ERS852572_00119"/>
<organism evidence="6 7">
    <name type="scientific">Roseburia intestinalis</name>
    <dbReference type="NCBI Taxonomy" id="166486"/>
    <lineage>
        <taxon>Bacteria</taxon>
        <taxon>Bacillati</taxon>
        <taxon>Bacillota</taxon>
        <taxon>Clostridia</taxon>
        <taxon>Lachnospirales</taxon>
        <taxon>Lachnospiraceae</taxon>
        <taxon>Roseburia</taxon>
    </lineage>
</organism>
<dbReference type="PROSITE" id="PS50931">
    <property type="entry name" value="HTH_LYSR"/>
    <property type="match status" value="1"/>
</dbReference>
<evidence type="ECO:0000313" key="6">
    <source>
        <dbReference type="EMBL" id="CUM71744.1"/>
    </source>
</evidence>
<dbReference type="GO" id="GO:0003700">
    <property type="term" value="F:DNA-binding transcription factor activity"/>
    <property type="evidence" value="ECO:0007669"/>
    <property type="project" value="InterPro"/>
</dbReference>
<dbReference type="PRINTS" id="PR00039">
    <property type="entry name" value="HTHLYSR"/>
</dbReference>
<dbReference type="Gene3D" id="3.40.190.290">
    <property type="match status" value="1"/>
</dbReference>
<dbReference type="EMBL" id="CYXZ01000001">
    <property type="protein sequence ID" value="CUM71744.1"/>
    <property type="molecule type" value="Genomic_DNA"/>
</dbReference>
<reference evidence="6 7" key="1">
    <citation type="submission" date="2015-09" db="EMBL/GenBank/DDBJ databases">
        <authorList>
            <consortium name="Pathogen Informatics"/>
        </authorList>
    </citation>
    <scope>NUCLEOTIDE SEQUENCE [LARGE SCALE GENOMIC DNA]</scope>
    <source>
        <strain evidence="6 7">2789STDY5834960</strain>
    </source>
</reference>
<evidence type="ECO:0000256" key="3">
    <source>
        <dbReference type="ARBA" id="ARBA00023125"/>
    </source>
</evidence>
<dbReference type="SUPFAM" id="SSF53850">
    <property type="entry name" value="Periplasmic binding protein-like II"/>
    <property type="match status" value="1"/>
</dbReference>
<evidence type="ECO:0000256" key="1">
    <source>
        <dbReference type="ARBA" id="ARBA00009437"/>
    </source>
</evidence>
<dbReference type="OrthoDB" id="9803714at2"/>
<keyword evidence="4" id="KW-0804">Transcription</keyword>
<dbReference type="InterPro" id="IPR000847">
    <property type="entry name" value="LysR_HTH_N"/>
</dbReference>
<proteinExistence type="inferred from homology"/>
<dbReference type="STRING" id="166486.ERS852572_00119"/>
<dbReference type="InterPro" id="IPR005119">
    <property type="entry name" value="LysR_subst-bd"/>
</dbReference>
<sequence length="289" mass="32799">MEIRQLEYFRAVVEEGTVSGAAKVLKMTQPPVSYQMKMLEEELNVQLFFRGTKKITLTEAGKVLYARSGSILKMLDVTKREVVKASQSATIHIGITPSTVLMMSEYIERFSKQYPGIHFDIHEGSTFNLKEQLEKHMIDITTLRTPITMNGCKTKRLIREKLAAVAADGYEGIEGFRKKDGSQISLRELSKEHLILSHRYRNYIISAFEAVGLTCDIYYECEDARTAMTIAEKGIGVAILPESMRVSDSMSVYGITDADLTTEILLAWREERLPAEVEAFIKEMEFEED</sequence>
<name>A0A173R178_9FIRM</name>
<dbReference type="CDD" id="cd05466">
    <property type="entry name" value="PBP2_LTTR_substrate"/>
    <property type="match status" value="1"/>
</dbReference>
<dbReference type="PANTHER" id="PTHR30419:SF28">
    <property type="entry name" value="HTH-TYPE TRANSCRIPTIONAL REGULATOR BSDA"/>
    <property type="match status" value="1"/>
</dbReference>
<dbReference type="Proteomes" id="UP000095350">
    <property type="component" value="Unassembled WGS sequence"/>
</dbReference>
<evidence type="ECO:0000313" key="7">
    <source>
        <dbReference type="Proteomes" id="UP000095350"/>
    </source>
</evidence>
<evidence type="ECO:0000259" key="5">
    <source>
        <dbReference type="PROSITE" id="PS50931"/>
    </source>
</evidence>
<dbReference type="RefSeq" id="WP_055193060.1">
    <property type="nucleotide sequence ID" value="NZ_CABIYH010000001.1"/>
</dbReference>
<dbReference type="Gene3D" id="1.10.10.10">
    <property type="entry name" value="Winged helix-like DNA-binding domain superfamily/Winged helix DNA-binding domain"/>
    <property type="match status" value="1"/>
</dbReference>
<dbReference type="InterPro" id="IPR036388">
    <property type="entry name" value="WH-like_DNA-bd_sf"/>
</dbReference>
<dbReference type="PANTHER" id="PTHR30419">
    <property type="entry name" value="HTH-TYPE TRANSCRIPTIONAL REGULATOR YBHD"/>
    <property type="match status" value="1"/>
</dbReference>
<feature type="domain" description="HTH lysR-type" evidence="5">
    <location>
        <begin position="1"/>
        <end position="58"/>
    </location>
</feature>
<evidence type="ECO:0000256" key="2">
    <source>
        <dbReference type="ARBA" id="ARBA00023015"/>
    </source>
</evidence>
<dbReference type="Pfam" id="PF00126">
    <property type="entry name" value="HTH_1"/>
    <property type="match status" value="1"/>
</dbReference>
<protein>
    <submittedName>
        <fullName evidence="6">Cat operon transcriptional regulator</fullName>
    </submittedName>
</protein>
<dbReference type="InterPro" id="IPR036390">
    <property type="entry name" value="WH_DNA-bd_sf"/>
</dbReference>
<keyword evidence="2" id="KW-0805">Transcription regulation</keyword>
<dbReference type="AlphaFoldDB" id="A0A173R178"/>
<dbReference type="GO" id="GO:0003677">
    <property type="term" value="F:DNA binding"/>
    <property type="evidence" value="ECO:0007669"/>
    <property type="project" value="UniProtKB-KW"/>
</dbReference>
<dbReference type="InterPro" id="IPR050950">
    <property type="entry name" value="HTH-type_LysR_regulators"/>
</dbReference>